<protein>
    <submittedName>
        <fullName evidence="3">CBS domain-containing protein</fullName>
    </submittedName>
</protein>
<dbReference type="CDD" id="cd06426">
    <property type="entry name" value="NTP_transferase_like_2"/>
    <property type="match status" value="1"/>
</dbReference>
<dbReference type="Pfam" id="PF00483">
    <property type="entry name" value="NTP_transferase"/>
    <property type="match status" value="1"/>
</dbReference>
<keyword evidence="1" id="KW-0129">CBS domain</keyword>
<dbReference type="OrthoDB" id="9801899at2"/>
<dbReference type="InterPro" id="IPR046342">
    <property type="entry name" value="CBS_dom_sf"/>
</dbReference>
<organism evidence="3 4">
    <name type="scientific">Thermanaerosceptrum fracticalcis</name>
    <dbReference type="NCBI Taxonomy" id="1712410"/>
    <lineage>
        <taxon>Bacteria</taxon>
        <taxon>Bacillati</taxon>
        <taxon>Bacillota</taxon>
        <taxon>Clostridia</taxon>
        <taxon>Eubacteriales</taxon>
        <taxon>Peptococcaceae</taxon>
        <taxon>Thermanaerosceptrum</taxon>
    </lineage>
</organism>
<reference evidence="3 4" key="1">
    <citation type="journal article" date="2019" name="Front. Microbiol.">
        <title>Thermoanaerosceptrum fracticalcis gen. nov. sp. nov., a Novel Fumarate-Fermenting Microorganism From a Deep Fractured Carbonate Aquifer of the US Great Basin.</title>
        <authorList>
            <person name="Hamilton-Brehm S.D."/>
            <person name="Stewart L.E."/>
            <person name="Zavarin M."/>
            <person name="Caldwell M."/>
            <person name="Lawson P.A."/>
            <person name="Onstott T.C."/>
            <person name="Grzymski J."/>
            <person name="Neveux I."/>
            <person name="Lollar B.S."/>
            <person name="Russell C.E."/>
            <person name="Moser D.P."/>
        </authorList>
    </citation>
    <scope>NUCLEOTIDE SEQUENCE [LARGE SCALE GENOMIC DNA]</scope>
    <source>
        <strain evidence="3 4">DRI-13</strain>
    </source>
</reference>
<gene>
    <name evidence="3" type="ORF">BR63_12260</name>
</gene>
<feature type="domain" description="CBS" evidence="2">
    <location>
        <begin position="1"/>
        <end position="58"/>
    </location>
</feature>
<dbReference type="EMBL" id="CP045798">
    <property type="protein sequence ID" value="QNB48412.1"/>
    <property type="molecule type" value="Genomic_DNA"/>
</dbReference>
<dbReference type="Gene3D" id="3.10.580.10">
    <property type="entry name" value="CBS-domain"/>
    <property type="match status" value="1"/>
</dbReference>
<dbReference type="SUPFAM" id="SSF53448">
    <property type="entry name" value="Nucleotide-diphospho-sugar transferases"/>
    <property type="match status" value="1"/>
</dbReference>
<evidence type="ECO:0000313" key="3">
    <source>
        <dbReference type="EMBL" id="QNB48412.1"/>
    </source>
</evidence>
<accession>A0A7G6E8K8</accession>
<evidence type="ECO:0000259" key="2">
    <source>
        <dbReference type="PROSITE" id="PS51371"/>
    </source>
</evidence>
<dbReference type="SMART" id="SM00116">
    <property type="entry name" value="CBS"/>
    <property type="match status" value="2"/>
</dbReference>
<dbReference type="Proteomes" id="UP000515847">
    <property type="component" value="Chromosome"/>
</dbReference>
<dbReference type="PANTHER" id="PTHR22572">
    <property type="entry name" value="SUGAR-1-PHOSPHATE GUANYL TRANSFERASE"/>
    <property type="match status" value="1"/>
</dbReference>
<evidence type="ECO:0000313" key="4">
    <source>
        <dbReference type="Proteomes" id="UP000515847"/>
    </source>
</evidence>
<proteinExistence type="predicted"/>
<dbReference type="AlphaFoldDB" id="A0A7G6E8K8"/>
<keyword evidence="4" id="KW-1185">Reference proteome</keyword>
<dbReference type="InterPro" id="IPR000644">
    <property type="entry name" value="CBS_dom"/>
</dbReference>
<dbReference type="InterPro" id="IPR029044">
    <property type="entry name" value="Nucleotide-diphossugar_trans"/>
</dbReference>
<dbReference type="CDD" id="cd04607">
    <property type="entry name" value="CBS_pair_NTP_transferase_assoc"/>
    <property type="match status" value="1"/>
</dbReference>
<feature type="domain" description="CBS" evidence="2">
    <location>
        <begin position="66"/>
        <end position="122"/>
    </location>
</feature>
<name>A0A7G6E8K8_THEFR</name>
<dbReference type="Gene3D" id="3.90.550.10">
    <property type="entry name" value="Spore Coat Polysaccharide Biosynthesis Protein SpsA, Chain A"/>
    <property type="match status" value="1"/>
</dbReference>
<dbReference type="SUPFAM" id="SSF54631">
    <property type="entry name" value="CBS-domain pair"/>
    <property type="match status" value="1"/>
</dbReference>
<sequence length="355" mass="40372">MVDLKSICISPTTSILRAIENIDVNGVQIVLVVDDKNRLLGTVTDGDVRRAILKGIPLDEPVTRIMNTEPTVGSVHDNKAMLLRKMERKRLHQIPVVAEDGYLVGLEVLDEIIKFQHRENWVVLMAGGLGSRLRPLTNNCPKPLLKVGSKPILETIIENFIEFDFRKFFISVNYKAEMIEEYFGNGSQWGVEIEYIREENKMGTAGALTLLREKPNKPLIVMNGDLLTKINFSQLLNYHIENQAQGTMCVRELSFQVPYGVVKIDKHRLLGIDEKPIQRFLINAGIYVLEPHLLDLIPPNTHYNMTSLFEEAINRGLETATFPIREYWLDIGQMSDYEKANGEYNNFFNDGIGAK</sequence>
<dbReference type="InterPro" id="IPR050486">
    <property type="entry name" value="Mannose-1P_guanyltransferase"/>
</dbReference>
<evidence type="ECO:0000256" key="1">
    <source>
        <dbReference type="PROSITE-ProRule" id="PRU00703"/>
    </source>
</evidence>
<dbReference type="KEGG" id="tfr:BR63_12260"/>
<dbReference type="Pfam" id="PF00571">
    <property type="entry name" value="CBS"/>
    <property type="match status" value="2"/>
</dbReference>
<dbReference type="PROSITE" id="PS51371">
    <property type="entry name" value="CBS"/>
    <property type="match status" value="2"/>
</dbReference>
<dbReference type="InterPro" id="IPR005835">
    <property type="entry name" value="NTP_transferase_dom"/>
</dbReference>